<reference evidence="2 3" key="1">
    <citation type="journal article" date="2014" name="Antonie Van Leeuwenhoek">
        <title>Hyphomonas beringensis sp. nov. and Hyphomonas chukchiensis sp. nov., isolated from surface seawater of the Bering Sea and Chukchi Sea.</title>
        <authorList>
            <person name="Li C."/>
            <person name="Lai Q."/>
            <person name="Li G."/>
            <person name="Dong C."/>
            <person name="Wang J."/>
            <person name="Liao Y."/>
            <person name="Shao Z."/>
        </authorList>
    </citation>
    <scope>NUCLEOTIDE SEQUENCE [LARGE SCALE GENOMIC DNA]</scope>
    <source>
        <strain evidence="2 3">MHS-2</strain>
    </source>
</reference>
<dbReference type="Pfam" id="PF00378">
    <property type="entry name" value="ECH_1"/>
    <property type="match status" value="1"/>
</dbReference>
<dbReference type="eggNOG" id="COG1024">
    <property type="taxonomic scope" value="Bacteria"/>
</dbReference>
<organism evidence="2 3">
    <name type="scientific">Hyphomonas johnsonii MHS-2</name>
    <dbReference type="NCBI Taxonomy" id="1280950"/>
    <lineage>
        <taxon>Bacteria</taxon>
        <taxon>Pseudomonadati</taxon>
        <taxon>Pseudomonadota</taxon>
        <taxon>Alphaproteobacteria</taxon>
        <taxon>Hyphomonadales</taxon>
        <taxon>Hyphomonadaceae</taxon>
        <taxon>Hyphomonas</taxon>
    </lineage>
</organism>
<dbReference type="OrthoDB" id="9777711at2"/>
<protein>
    <submittedName>
        <fullName evidence="2">Enoyl-CoA hydratase</fullName>
    </submittedName>
</protein>
<keyword evidence="3" id="KW-1185">Reference proteome</keyword>
<dbReference type="STRING" id="1280950.HJO_11087"/>
<proteinExistence type="inferred from homology"/>
<evidence type="ECO:0000313" key="2">
    <source>
        <dbReference type="EMBL" id="KCZ91657.1"/>
    </source>
</evidence>
<dbReference type="NCBIfam" id="NF004857">
    <property type="entry name" value="PRK06210.1"/>
    <property type="match status" value="1"/>
</dbReference>
<dbReference type="EMBL" id="ARYK01000005">
    <property type="protein sequence ID" value="KCZ91657.1"/>
    <property type="molecule type" value="Genomic_DNA"/>
</dbReference>
<dbReference type="CDD" id="cd06558">
    <property type="entry name" value="crotonase-like"/>
    <property type="match status" value="1"/>
</dbReference>
<accession>A0A059FM21</accession>
<evidence type="ECO:0000256" key="1">
    <source>
        <dbReference type="ARBA" id="ARBA00005254"/>
    </source>
</evidence>
<comment type="caution">
    <text evidence="2">The sequence shown here is derived from an EMBL/GenBank/DDBJ whole genome shotgun (WGS) entry which is preliminary data.</text>
</comment>
<dbReference type="AlphaFoldDB" id="A0A059FM21"/>
<dbReference type="PATRIC" id="fig|1280950.3.peg.2220"/>
<evidence type="ECO:0000313" key="3">
    <source>
        <dbReference type="Proteomes" id="UP000025171"/>
    </source>
</evidence>
<dbReference type="InterPro" id="IPR029045">
    <property type="entry name" value="ClpP/crotonase-like_dom_sf"/>
</dbReference>
<sequence length="276" mass="29733">MAAYTEILETQQDGVLTLTLNRPERLNAWTPVMQAELETAIRAAGDNPDVRCIIITGAGRGFCAGADMNHLQDIQDDTGGAAETATASVERPAPAGLEKIYDGRFGYLYACPKPIIAAINGPCAGIGLVFSLFADLRFTTDDAKFTTAFSQRGLIAEHGIGWLLPRLVGEANALDLLFTGRKFTGAEAADLGLVNKSLPAGELMPHVQELATFLSTQVSPRSLAVMKRQVRASYFQSYTESLAEADVEMAKSFTTFDFKEGVASFVERRAPAFQGK</sequence>
<dbReference type="PANTHER" id="PTHR43684:SF4">
    <property type="entry name" value="ENOYL-COA HYDRATASE_ISOMERASE FAMILY PROTEIN (AFU_ORTHOLOGUE AFUA_1G01890)"/>
    <property type="match status" value="1"/>
</dbReference>
<dbReference type="RefSeq" id="WP_035616920.1">
    <property type="nucleotide sequence ID" value="NZ_ARYK01000005.1"/>
</dbReference>
<dbReference type="Gene3D" id="3.90.226.10">
    <property type="entry name" value="2-enoyl-CoA Hydratase, Chain A, domain 1"/>
    <property type="match status" value="1"/>
</dbReference>
<dbReference type="SUPFAM" id="SSF52096">
    <property type="entry name" value="ClpP/crotonase"/>
    <property type="match status" value="1"/>
</dbReference>
<dbReference type="Gene3D" id="1.10.12.10">
    <property type="entry name" value="Lyase 2-enoyl-coa Hydratase, Chain A, domain 2"/>
    <property type="match status" value="1"/>
</dbReference>
<dbReference type="InterPro" id="IPR001753">
    <property type="entry name" value="Enoyl-CoA_hydra/iso"/>
</dbReference>
<dbReference type="InterPro" id="IPR014748">
    <property type="entry name" value="Enoyl-CoA_hydra_C"/>
</dbReference>
<name>A0A059FM21_9PROT</name>
<gene>
    <name evidence="2" type="ORF">HJO_11087</name>
</gene>
<comment type="similarity">
    <text evidence="1">Belongs to the enoyl-CoA hydratase/isomerase family.</text>
</comment>
<dbReference type="InterPro" id="IPR051053">
    <property type="entry name" value="ECH/Chromodomain_protein"/>
</dbReference>
<dbReference type="PANTHER" id="PTHR43684">
    <property type="match status" value="1"/>
</dbReference>
<dbReference type="GO" id="GO:0003824">
    <property type="term" value="F:catalytic activity"/>
    <property type="evidence" value="ECO:0007669"/>
    <property type="project" value="UniProtKB-ARBA"/>
</dbReference>
<dbReference type="Proteomes" id="UP000025171">
    <property type="component" value="Unassembled WGS sequence"/>
</dbReference>